<evidence type="ECO:0000313" key="9">
    <source>
        <dbReference type="Proteomes" id="UP001526246"/>
    </source>
</evidence>
<keyword evidence="3 7" id="KW-0812">Transmembrane</keyword>
<evidence type="ECO:0000256" key="4">
    <source>
        <dbReference type="ARBA" id="ARBA00022989"/>
    </source>
</evidence>
<proteinExistence type="inferred from homology"/>
<accession>A0ABT3JDK5</accession>
<name>A0ABT3JDK5_9SPHN</name>
<feature type="transmembrane region" description="Helical" evidence="7">
    <location>
        <begin position="195"/>
        <end position="216"/>
    </location>
</feature>
<dbReference type="RefSeq" id="WP_264880877.1">
    <property type="nucleotide sequence ID" value="NZ_JAPDOB010000001.1"/>
</dbReference>
<reference evidence="8 9" key="1">
    <citation type="submission" date="2022-10" db="EMBL/GenBank/DDBJ databases">
        <title>Sphingomonas sp.</title>
        <authorList>
            <person name="Jin C."/>
        </authorList>
    </citation>
    <scope>NUCLEOTIDE SEQUENCE [LARGE SCALE GENOMIC DNA]</scope>
    <source>
        <strain evidence="8 9">BN140010</strain>
    </source>
</reference>
<evidence type="ECO:0000256" key="6">
    <source>
        <dbReference type="SAM" id="MobiDB-lite"/>
    </source>
</evidence>
<dbReference type="InterPro" id="IPR007688">
    <property type="entry name" value="Conjugal_tfr_TrbL/VirB6"/>
</dbReference>
<evidence type="ECO:0000256" key="3">
    <source>
        <dbReference type="ARBA" id="ARBA00022692"/>
    </source>
</evidence>
<dbReference type="Pfam" id="PF04610">
    <property type="entry name" value="TrbL"/>
    <property type="match status" value="1"/>
</dbReference>
<keyword evidence="9" id="KW-1185">Reference proteome</keyword>
<comment type="similarity">
    <text evidence="2">Belongs to the TrbL/VirB6 family.</text>
</comment>
<evidence type="ECO:0000256" key="1">
    <source>
        <dbReference type="ARBA" id="ARBA00004141"/>
    </source>
</evidence>
<feature type="region of interest" description="Disordered" evidence="6">
    <location>
        <begin position="366"/>
        <end position="409"/>
    </location>
</feature>
<gene>
    <name evidence="8" type="ORF">OMW55_03580</name>
</gene>
<feature type="transmembrane region" description="Helical" evidence="7">
    <location>
        <begin position="76"/>
        <end position="95"/>
    </location>
</feature>
<comment type="caution">
    <text evidence="8">The sequence shown here is derived from an EMBL/GenBank/DDBJ whole genome shotgun (WGS) entry which is preliminary data.</text>
</comment>
<feature type="transmembrane region" description="Helical" evidence="7">
    <location>
        <begin position="259"/>
        <end position="278"/>
    </location>
</feature>
<sequence>MSDCPTLTPDGTAGVADALRVVDCASANATASAFGRLFGPDGGLGTALTLLLTLYVGLLAVNLLSGRSRLGLNMLTPRMLAFGLVLTFATSWMAYQSVVWNLLTGAPDQIASVITGQGGSATAAFASRLDDLFTAVASAAEAASTPAPMTATGVTPAPAQAAGWTAGDVLWLAAMLLLLGTVGVLLVARIALAALLAVGPVFIVLALFRGTHGLFVGWLKGAVMFAVVPLFTVLIGGAALVLLAPVVAELKGGAITMRAAVTMFLGAAVYVALMVLVLRVSGTIVSGWRIGGRDPVETGGTRTAQVVTLAASGASLGEVGTVAGGNGAAASTNTSDRVRAIVDATRGPANDRGGPAAADRRTAIVTAAGRSSSDDGYTAAPSPPRDQRLRGVGARFRPSSAPVPGRPKP</sequence>
<protein>
    <submittedName>
        <fullName evidence="8">Type IV secretion system protein</fullName>
    </submittedName>
</protein>
<feature type="transmembrane region" description="Helical" evidence="7">
    <location>
        <begin position="169"/>
        <end position="188"/>
    </location>
</feature>
<evidence type="ECO:0000256" key="2">
    <source>
        <dbReference type="ARBA" id="ARBA00007802"/>
    </source>
</evidence>
<evidence type="ECO:0000256" key="5">
    <source>
        <dbReference type="ARBA" id="ARBA00023136"/>
    </source>
</evidence>
<keyword evidence="4 7" id="KW-1133">Transmembrane helix</keyword>
<evidence type="ECO:0000256" key="7">
    <source>
        <dbReference type="SAM" id="Phobius"/>
    </source>
</evidence>
<feature type="transmembrane region" description="Helical" evidence="7">
    <location>
        <begin position="222"/>
        <end position="247"/>
    </location>
</feature>
<feature type="transmembrane region" description="Helical" evidence="7">
    <location>
        <begin position="44"/>
        <end position="64"/>
    </location>
</feature>
<organism evidence="8 9">
    <name type="scientific">Sphingomonas arvum</name>
    <dbReference type="NCBI Taxonomy" id="2992113"/>
    <lineage>
        <taxon>Bacteria</taxon>
        <taxon>Pseudomonadati</taxon>
        <taxon>Pseudomonadota</taxon>
        <taxon>Alphaproteobacteria</taxon>
        <taxon>Sphingomonadales</taxon>
        <taxon>Sphingomonadaceae</taxon>
        <taxon>Sphingomonas</taxon>
    </lineage>
</organism>
<keyword evidence="5 7" id="KW-0472">Membrane</keyword>
<evidence type="ECO:0000313" key="8">
    <source>
        <dbReference type="EMBL" id="MCW3796886.1"/>
    </source>
</evidence>
<dbReference type="EMBL" id="JAPDOB010000001">
    <property type="protein sequence ID" value="MCW3796886.1"/>
    <property type="molecule type" value="Genomic_DNA"/>
</dbReference>
<dbReference type="Proteomes" id="UP001526246">
    <property type="component" value="Unassembled WGS sequence"/>
</dbReference>
<comment type="subcellular location">
    <subcellularLocation>
        <location evidence="1">Membrane</location>
        <topology evidence="1">Multi-pass membrane protein</topology>
    </subcellularLocation>
</comment>